<evidence type="ECO:0000256" key="5">
    <source>
        <dbReference type="SAM" id="SignalP"/>
    </source>
</evidence>
<dbReference type="CDD" id="cd05819">
    <property type="entry name" value="NHL"/>
    <property type="match status" value="1"/>
</dbReference>
<gene>
    <name evidence="6" type="ORF">EDS130_LOCUS45466</name>
</gene>
<comment type="caution">
    <text evidence="6">The sequence shown here is derived from an EMBL/GenBank/DDBJ whole genome shotgun (WGS) entry which is preliminary data.</text>
</comment>
<sequence length="402" mass="45805">MRKITTKCFSLILLNFIIQVNSLICNSTIPYSRCSKNSACGCFPMAGADNVGICAFLWKFCSELVSCESSQECYKRDHICVHHHRCNSYPVCYPLSMMNETICPLQSNVSQQIKFNKWNQFGRNIAGGNGKGSDLNQLSHPRGIFIDRNQNIFIADSKNDRIVQWKINENKGKIVVDGNGNKTDQLNSPTDVIYDEENNSLIIAYSRNKRVIRWWNQNQQEILIDNISCWSLTKDKFGFLYVSDTDKNEVRRWKIGEKGEGKLVAGGNGRGNRTDQLNSPRFIVVNDEQSIFVSDYNNHRVMKWEKDAKEGIVVAGGNRSGFYLNQLAFPQGIIVDDFGRIYVSDTYNHRIMRWYEGGKEGEIIVGGNGNGQQSNQLSYPQGLSFDLQGNLYVAEWENHRVQ</sequence>
<dbReference type="Gene3D" id="2.120.10.30">
    <property type="entry name" value="TolB, C-terminal domain"/>
    <property type="match status" value="2"/>
</dbReference>
<dbReference type="InterPro" id="IPR011042">
    <property type="entry name" value="6-blade_b-propeller_TolB-like"/>
</dbReference>
<feature type="chain" id="PRO_5032898238" evidence="5">
    <location>
        <begin position="23"/>
        <end position="402"/>
    </location>
</feature>
<evidence type="ECO:0000256" key="3">
    <source>
        <dbReference type="ARBA" id="ARBA00023180"/>
    </source>
</evidence>
<organism evidence="6 7">
    <name type="scientific">Adineta ricciae</name>
    <name type="common">Rotifer</name>
    <dbReference type="NCBI Taxonomy" id="249248"/>
    <lineage>
        <taxon>Eukaryota</taxon>
        <taxon>Metazoa</taxon>
        <taxon>Spiralia</taxon>
        <taxon>Gnathifera</taxon>
        <taxon>Rotifera</taxon>
        <taxon>Eurotatoria</taxon>
        <taxon>Bdelloidea</taxon>
        <taxon>Adinetida</taxon>
        <taxon>Adinetidae</taxon>
        <taxon>Adineta</taxon>
    </lineage>
</organism>
<protein>
    <submittedName>
        <fullName evidence="6">Uncharacterized protein</fullName>
    </submittedName>
</protein>
<evidence type="ECO:0000313" key="6">
    <source>
        <dbReference type="EMBL" id="CAF1543107.1"/>
    </source>
</evidence>
<accession>A0A815WGX9</accession>
<keyword evidence="2" id="KW-0677">Repeat</keyword>
<dbReference type="OrthoDB" id="10056911at2759"/>
<dbReference type="PROSITE" id="PS51125">
    <property type="entry name" value="NHL"/>
    <property type="match status" value="2"/>
</dbReference>
<feature type="non-terminal residue" evidence="6">
    <location>
        <position position="1"/>
    </location>
</feature>
<name>A0A815WGX9_ADIRI</name>
<evidence type="ECO:0000313" key="7">
    <source>
        <dbReference type="Proteomes" id="UP000663852"/>
    </source>
</evidence>
<reference evidence="6" key="1">
    <citation type="submission" date="2021-02" db="EMBL/GenBank/DDBJ databases">
        <authorList>
            <person name="Nowell W R."/>
        </authorList>
    </citation>
    <scope>NUCLEOTIDE SEQUENCE</scope>
</reference>
<evidence type="ECO:0000256" key="2">
    <source>
        <dbReference type="ARBA" id="ARBA00022737"/>
    </source>
</evidence>
<keyword evidence="1 5" id="KW-0732">Signal</keyword>
<evidence type="ECO:0000256" key="4">
    <source>
        <dbReference type="PROSITE-ProRule" id="PRU00504"/>
    </source>
</evidence>
<feature type="repeat" description="NHL" evidence="4">
    <location>
        <begin position="376"/>
        <end position="402"/>
    </location>
</feature>
<dbReference type="PANTHER" id="PTHR10680:SF14">
    <property type="entry name" value="PEPTIDYL-GLYCINE ALPHA-AMIDATING MONOOXYGENASE"/>
    <property type="match status" value="1"/>
</dbReference>
<feature type="repeat" description="NHL" evidence="4">
    <location>
        <begin position="270"/>
        <end position="307"/>
    </location>
</feature>
<dbReference type="EMBL" id="CAJNOJ010001115">
    <property type="protein sequence ID" value="CAF1543107.1"/>
    <property type="molecule type" value="Genomic_DNA"/>
</dbReference>
<feature type="signal peptide" evidence="5">
    <location>
        <begin position="1"/>
        <end position="22"/>
    </location>
</feature>
<dbReference type="AlphaFoldDB" id="A0A815WGX9"/>
<dbReference type="SUPFAM" id="SSF101898">
    <property type="entry name" value="NHL repeat"/>
    <property type="match status" value="1"/>
</dbReference>
<dbReference type="InterPro" id="IPR001258">
    <property type="entry name" value="NHL_repeat"/>
</dbReference>
<dbReference type="PANTHER" id="PTHR10680">
    <property type="entry name" value="PEPTIDYL-GLYCINE ALPHA-AMIDATING MONOOXYGENASE"/>
    <property type="match status" value="1"/>
</dbReference>
<dbReference type="Pfam" id="PF01436">
    <property type="entry name" value="NHL"/>
    <property type="match status" value="3"/>
</dbReference>
<proteinExistence type="predicted"/>
<evidence type="ECO:0000256" key="1">
    <source>
        <dbReference type="ARBA" id="ARBA00022729"/>
    </source>
</evidence>
<dbReference type="Proteomes" id="UP000663852">
    <property type="component" value="Unassembled WGS sequence"/>
</dbReference>
<keyword evidence="3" id="KW-0325">Glycoprotein</keyword>